<reference evidence="2" key="2">
    <citation type="submission" date="2015-01" db="EMBL/GenBank/DDBJ databases">
        <title>Evolutionary Origins and Diversification of the Mycorrhizal Mutualists.</title>
        <authorList>
            <consortium name="DOE Joint Genome Institute"/>
            <consortium name="Mycorrhizal Genomics Consortium"/>
            <person name="Kohler A."/>
            <person name="Kuo A."/>
            <person name="Nagy L.G."/>
            <person name="Floudas D."/>
            <person name="Copeland A."/>
            <person name="Barry K.W."/>
            <person name="Cichocki N."/>
            <person name="Veneault-Fourrey C."/>
            <person name="LaButti K."/>
            <person name="Lindquist E.A."/>
            <person name="Lipzen A."/>
            <person name="Lundell T."/>
            <person name="Morin E."/>
            <person name="Murat C."/>
            <person name="Riley R."/>
            <person name="Ohm R."/>
            <person name="Sun H."/>
            <person name="Tunlid A."/>
            <person name="Henrissat B."/>
            <person name="Grigoriev I.V."/>
            <person name="Hibbett D.S."/>
            <person name="Martin F."/>
        </authorList>
    </citation>
    <scope>NUCLEOTIDE SEQUENCE [LARGE SCALE GENOMIC DNA]</scope>
    <source>
        <strain evidence="2">MUT 4182</strain>
    </source>
</reference>
<evidence type="ECO:0000313" key="2">
    <source>
        <dbReference type="Proteomes" id="UP000054248"/>
    </source>
</evidence>
<dbReference type="HOGENOM" id="CLU_660889_0_0_1"/>
<evidence type="ECO:0000313" key="1">
    <source>
        <dbReference type="EMBL" id="KIO31994.1"/>
    </source>
</evidence>
<keyword evidence="2" id="KW-1185">Reference proteome</keyword>
<sequence>MECRAIWINQLKQLSSEYGIVGGTYDFYSMATPEIRKAAIRPYRFERTLQFEEINPIHYRTTIENEFVQLSKLAPGGRWLVTLSVPRREQGPGFCRVWDIQSKAQVSEPYASLPIEPEDFGHHLVLRPDSNGKTFQVIFAPRPPNQEARWRVYILQFDHLNEAGERLRKMHTFEASGHSSLIQLIGNYIISGSSVVCASEIHPGAATAHRSLGNIGGGFSISLCLLWFPLAFGPEEFAVSDDFKAEIVCFGPMVATDPTDVSPVVVPLSLTPVTGIHSHNGYLTFTCRSADVICSFGGIRGSSAVLSMYHPADTSLYVEFKDTPLQISDLRVFGTRVGYYGFGHAKTIDGLVVIADGPFGLTFVFKNGEIRFNELPITRQSQIPMNSGRGSPFICPIGGLVGSVVRDNEIWIWRTE</sequence>
<dbReference type="OrthoDB" id="3331712at2759"/>
<name>A0A0C3QUA6_9AGAM</name>
<reference evidence="1 2" key="1">
    <citation type="submission" date="2014-04" db="EMBL/GenBank/DDBJ databases">
        <authorList>
            <consortium name="DOE Joint Genome Institute"/>
            <person name="Kuo A."/>
            <person name="Girlanda M."/>
            <person name="Perotto S."/>
            <person name="Kohler A."/>
            <person name="Nagy L.G."/>
            <person name="Floudas D."/>
            <person name="Copeland A."/>
            <person name="Barry K.W."/>
            <person name="Cichocki N."/>
            <person name="Veneault-Fourrey C."/>
            <person name="LaButti K."/>
            <person name="Lindquist E.A."/>
            <person name="Lipzen A."/>
            <person name="Lundell T."/>
            <person name="Morin E."/>
            <person name="Murat C."/>
            <person name="Sun H."/>
            <person name="Tunlid A."/>
            <person name="Henrissat B."/>
            <person name="Grigoriev I.V."/>
            <person name="Hibbett D.S."/>
            <person name="Martin F."/>
            <person name="Nordberg H.P."/>
            <person name="Cantor M.N."/>
            <person name="Hua S.X."/>
        </authorList>
    </citation>
    <scope>NUCLEOTIDE SEQUENCE [LARGE SCALE GENOMIC DNA]</scope>
    <source>
        <strain evidence="1 2">MUT 4182</strain>
    </source>
</reference>
<gene>
    <name evidence="1" type="ORF">M407DRAFT_19015</name>
</gene>
<dbReference type="Proteomes" id="UP000054248">
    <property type="component" value="Unassembled WGS sequence"/>
</dbReference>
<dbReference type="AlphaFoldDB" id="A0A0C3QUA6"/>
<proteinExistence type="predicted"/>
<protein>
    <submittedName>
        <fullName evidence="1">Uncharacterized protein</fullName>
    </submittedName>
</protein>
<accession>A0A0C3QUA6</accession>
<organism evidence="1 2">
    <name type="scientific">Tulasnella calospora MUT 4182</name>
    <dbReference type="NCBI Taxonomy" id="1051891"/>
    <lineage>
        <taxon>Eukaryota</taxon>
        <taxon>Fungi</taxon>
        <taxon>Dikarya</taxon>
        <taxon>Basidiomycota</taxon>
        <taxon>Agaricomycotina</taxon>
        <taxon>Agaricomycetes</taxon>
        <taxon>Cantharellales</taxon>
        <taxon>Tulasnellaceae</taxon>
        <taxon>Tulasnella</taxon>
    </lineage>
</organism>
<dbReference type="EMBL" id="KN822958">
    <property type="protein sequence ID" value="KIO31994.1"/>
    <property type="molecule type" value="Genomic_DNA"/>
</dbReference>